<sequence length="30" mass="3336">MTEDYSDRDPVTGKIITACYQVDNELGPGF</sequence>
<proteinExistence type="predicted"/>
<gene>
    <name evidence="1" type="ORF">S01H1_76351</name>
</gene>
<feature type="non-terminal residue" evidence="1">
    <location>
        <position position="30"/>
    </location>
</feature>
<accession>X0YZ80</accession>
<name>X0YZ80_9ZZZZ</name>
<dbReference type="AlphaFoldDB" id="X0YZ80"/>
<comment type="caution">
    <text evidence="1">The sequence shown here is derived from an EMBL/GenBank/DDBJ whole genome shotgun (WGS) entry which is preliminary data.</text>
</comment>
<organism evidence="1">
    <name type="scientific">marine sediment metagenome</name>
    <dbReference type="NCBI Taxonomy" id="412755"/>
    <lineage>
        <taxon>unclassified sequences</taxon>
        <taxon>metagenomes</taxon>
        <taxon>ecological metagenomes</taxon>
    </lineage>
</organism>
<reference evidence="1" key="1">
    <citation type="journal article" date="2014" name="Front. Microbiol.">
        <title>High frequency of phylogenetically diverse reductive dehalogenase-homologous genes in deep subseafloor sedimentary metagenomes.</title>
        <authorList>
            <person name="Kawai M."/>
            <person name="Futagami T."/>
            <person name="Toyoda A."/>
            <person name="Takaki Y."/>
            <person name="Nishi S."/>
            <person name="Hori S."/>
            <person name="Arai W."/>
            <person name="Tsubouchi T."/>
            <person name="Morono Y."/>
            <person name="Uchiyama I."/>
            <person name="Ito T."/>
            <person name="Fujiyama A."/>
            <person name="Inagaki F."/>
            <person name="Takami H."/>
        </authorList>
    </citation>
    <scope>NUCLEOTIDE SEQUENCE</scope>
    <source>
        <strain evidence="1">Expedition CK06-06</strain>
    </source>
</reference>
<dbReference type="EMBL" id="BARS01051233">
    <property type="protein sequence ID" value="GAG53533.1"/>
    <property type="molecule type" value="Genomic_DNA"/>
</dbReference>
<protein>
    <submittedName>
        <fullName evidence="1">Uncharacterized protein</fullName>
    </submittedName>
</protein>
<evidence type="ECO:0000313" key="1">
    <source>
        <dbReference type="EMBL" id="GAG53533.1"/>
    </source>
</evidence>